<proteinExistence type="predicted"/>
<accession>A0A9Q0RFT2</accession>
<reference evidence="1" key="1">
    <citation type="submission" date="2022-10" db="EMBL/GenBank/DDBJ databases">
        <title>Novel sulphate-reducing endosymbionts in the free-living metamonad Anaeramoeba.</title>
        <authorList>
            <person name="Jerlstrom-Hultqvist J."/>
            <person name="Cepicka I."/>
            <person name="Gallot-Lavallee L."/>
            <person name="Salas-Leiva D."/>
            <person name="Curtis B.A."/>
            <person name="Zahonova K."/>
            <person name="Pipaliya S."/>
            <person name="Dacks J."/>
            <person name="Roger A.J."/>
        </authorList>
    </citation>
    <scope>NUCLEOTIDE SEQUENCE</scope>
    <source>
        <strain evidence="1">BMAN</strain>
    </source>
</reference>
<name>A0A9Q0RFT2_ANAIG</name>
<dbReference type="AlphaFoldDB" id="A0A9Q0RFT2"/>
<keyword evidence="2" id="KW-1185">Reference proteome</keyword>
<dbReference type="Gene3D" id="2.130.10.10">
    <property type="entry name" value="YVTN repeat-like/Quinoprotein amine dehydrogenase"/>
    <property type="match status" value="1"/>
</dbReference>
<protein>
    <submittedName>
        <fullName evidence="1">Uncharacterized protein</fullName>
    </submittedName>
</protein>
<gene>
    <name evidence="1" type="ORF">M0811_04769</name>
</gene>
<dbReference type="SUPFAM" id="SSF50969">
    <property type="entry name" value="YVTN repeat-like/Quinoprotein amine dehydrogenase"/>
    <property type="match status" value="1"/>
</dbReference>
<evidence type="ECO:0000313" key="2">
    <source>
        <dbReference type="Proteomes" id="UP001149090"/>
    </source>
</evidence>
<dbReference type="InterPro" id="IPR011047">
    <property type="entry name" value="Quinoprotein_ADH-like_sf"/>
</dbReference>
<organism evidence="1 2">
    <name type="scientific">Anaeramoeba ignava</name>
    <name type="common">Anaerobic marine amoeba</name>
    <dbReference type="NCBI Taxonomy" id="1746090"/>
    <lineage>
        <taxon>Eukaryota</taxon>
        <taxon>Metamonada</taxon>
        <taxon>Anaeramoebidae</taxon>
        <taxon>Anaeramoeba</taxon>
    </lineage>
</organism>
<dbReference type="Proteomes" id="UP001149090">
    <property type="component" value="Unassembled WGS sequence"/>
</dbReference>
<dbReference type="EMBL" id="JAPDFW010000053">
    <property type="protein sequence ID" value="KAJ5078444.1"/>
    <property type="molecule type" value="Genomic_DNA"/>
</dbReference>
<dbReference type="InterPro" id="IPR015943">
    <property type="entry name" value="WD40/YVTN_repeat-like_dom_sf"/>
</dbReference>
<dbReference type="SUPFAM" id="SSF50998">
    <property type="entry name" value="Quinoprotein alcohol dehydrogenase-like"/>
    <property type="match status" value="1"/>
</dbReference>
<comment type="caution">
    <text evidence="1">The sequence shown here is derived from an EMBL/GenBank/DDBJ whole genome shotgun (WGS) entry which is preliminary data.</text>
</comment>
<evidence type="ECO:0000313" key="1">
    <source>
        <dbReference type="EMBL" id="KAJ5078444.1"/>
    </source>
</evidence>
<dbReference type="InterPro" id="IPR011044">
    <property type="entry name" value="Quino_amine_DH_bsu"/>
</dbReference>
<sequence length="713" mass="81320">MKKTIKNNFFAIIISITILFILHSTKETFQEEKSISFPSRSDGVSEVFLYENYFFMTTNATPVHLFRFSKDNFGVADILNLESNEVWSSVVYKDEVYLGTDGEPGHIIQVNLTTFKKGIDLKMEENENYLDSVAFDGNHTAYFTTISSPANVIKVDLETFTRVNAIQLKNYSLDPVDSESSYGCGIDTVNNFLYASSDNEPTRIWKVDLENFQLVDTLELEANDIYVDGFIILDKKEPIMNHSLMYVSTWTSPMEIIMINLTDFSRIGLVPIYSDLVPQQSWRVFFDNETYKAYFPSNGGIPLIVVIQANTSKYIETLQYPDNFGIIQSMKLGNDDNTTYGYAGLWGPAGAARLNLDNQSDYNRTLVPDFNVTIDIVIDEETHIAYITFDVSDANYSLIANFDLNEFSIKRYQQIQNDDPSITSAHLDKDNNSTYFLLGSYNFQVYILSLIDDSINHTEILPNSSPITSIFDETNHLLYSAIQFTVNNSCSILKITTPDFGIIDKFDFDAGTCATKSVFDKDRNIGYFIGADSSGKYNLFQIDLTDLSLIRSLELHEYEVTTMVFDSLHNSIYFVEYIPTRTEYEKYFETCPLYIVDLNKFEIFGSILLPETNIILTSFMGITDNYAYFPTHEENLHVIKFDTVSYSISNIIHINSDSQFAFSSAIDRSTGFAYIGTVQSPARFIEIEVTENFSIKQEFCGLIILIMIFLIFF</sequence>